<evidence type="ECO:0000256" key="9">
    <source>
        <dbReference type="SAM" id="Phobius"/>
    </source>
</evidence>
<feature type="transmembrane region" description="Helical" evidence="9">
    <location>
        <begin position="69"/>
        <end position="94"/>
    </location>
</feature>
<sequence>MENGKTMNILSDEDINKKYIELKNKIKLEDDEDNFHIKEMKHLLRMVCLKYKAIKFGDFILKSKKKSKYFFSSGVLNNVISANIISFLISHLILKKNWKFNYLFGASYKGIPIATLTSYFLFSSNKYHNIFYLYDRKEKKEYGDKNDIVGILEDDKKNEEKNIIIIDDVFTCGTALGEILNKLKYYNNLKVIATVVLFNRNEFTINENNEKIYFKDIFEEKFNIPLYSILNYNEDFEHLILS</sequence>
<evidence type="ECO:0000256" key="7">
    <source>
        <dbReference type="ARBA" id="ARBA00022679"/>
    </source>
</evidence>
<comment type="function">
    <text evidence="1">Catalyzes the transfer of a ribosyl phosphate group from 5-phosphoribose 1-diphosphate to orotate, leading to the formation of orotidine monophosphate (OMP).</text>
</comment>
<keyword evidence="8" id="KW-0665">Pyrimidine biosynthesis</keyword>
<keyword evidence="7 11" id="KW-0808">Transferase</keyword>
<dbReference type="EC" id="2.4.2.10" evidence="5"/>
<organism evidence="11 12">
    <name type="scientific">Plasmodium relictum</name>
    <dbReference type="NCBI Taxonomy" id="85471"/>
    <lineage>
        <taxon>Eukaryota</taxon>
        <taxon>Sar</taxon>
        <taxon>Alveolata</taxon>
        <taxon>Apicomplexa</taxon>
        <taxon>Aconoidasida</taxon>
        <taxon>Haemosporida</taxon>
        <taxon>Plasmodiidae</taxon>
        <taxon>Plasmodium</taxon>
        <taxon>Plasmodium (Haemamoeba)</taxon>
    </lineage>
</organism>
<dbReference type="CDD" id="cd06223">
    <property type="entry name" value="PRTases_typeI"/>
    <property type="match status" value="1"/>
</dbReference>
<dbReference type="Pfam" id="PF00156">
    <property type="entry name" value="Pribosyltran"/>
    <property type="match status" value="1"/>
</dbReference>
<evidence type="ECO:0000259" key="10">
    <source>
        <dbReference type="Pfam" id="PF00156"/>
    </source>
</evidence>
<feature type="domain" description="Phosphoribosyltransferase" evidence="10">
    <location>
        <begin position="77"/>
        <end position="217"/>
    </location>
</feature>
<dbReference type="OMA" id="ANVFYLY"/>
<comment type="subunit">
    <text evidence="4">Homodimer.</text>
</comment>
<keyword evidence="12" id="KW-1185">Reference proteome</keyword>
<dbReference type="HAMAP" id="MF_01208">
    <property type="entry name" value="PyrE"/>
    <property type="match status" value="1"/>
</dbReference>
<evidence type="ECO:0000313" key="12">
    <source>
        <dbReference type="Proteomes" id="UP000220158"/>
    </source>
</evidence>
<dbReference type="RefSeq" id="XP_028533542.1">
    <property type="nucleotide sequence ID" value="XM_028677121.1"/>
</dbReference>
<evidence type="ECO:0000256" key="8">
    <source>
        <dbReference type="ARBA" id="ARBA00022975"/>
    </source>
</evidence>
<dbReference type="Proteomes" id="UP000220158">
    <property type="component" value="Chromosome 10"/>
</dbReference>
<dbReference type="GeneID" id="39736660"/>
<dbReference type="InterPro" id="IPR004467">
    <property type="entry name" value="Or_phspho_trans_dom"/>
</dbReference>
<dbReference type="OrthoDB" id="5553476at2759"/>
<proteinExistence type="inferred from homology"/>
<comment type="similarity">
    <text evidence="3">Belongs to the purine/pyrimidine phosphoribosyltransferase family. PyrE subfamily.</text>
</comment>
<dbReference type="NCBIfam" id="TIGR00336">
    <property type="entry name" value="pyrE"/>
    <property type="match status" value="1"/>
</dbReference>
<evidence type="ECO:0000256" key="2">
    <source>
        <dbReference type="ARBA" id="ARBA00004889"/>
    </source>
</evidence>
<dbReference type="GO" id="GO:0004588">
    <property type="term" value="F:orotate phosphoribosyltransferase activity"/>
    <property type="evidence" value="ECO:0007669"/>
    <property type="project" value="UniProtKB-EC"/>
</dbReference>
<dbReference type="AlphaFoldDB" id="A0A1J1H797"/>
<dbReference type="GO" id="GO:0044205">
    <property type="term" value="P:'de novo' UMP biosynthetic process"/>
    <property type="evidence" value="ECO:0007669"/>
    <property type="project" value="UniProtKB-UniPathway"/>
</dbReference>
<name>A0A1J1H797_PLARL</name>
<feature type="transmembrane region" description="Helical" evidence="9">
    <location>
        <begin position="100"/>
        <end position="122"/>
    </location>
</feature>
<gene>
    <name evidence="11" type="primary">OPRT</name>
    <name evidence="11" type="ORF">PRELSG_1019400</name>
</gene>
<keyword evidence="9" id="KW-1133">Transmembrane helix</keyword>
<dbReference type="UniPathway" id="UPA00070">
    <property type="reaction ID" value="UER00119"/>
</dbReference>
<evidence type="ECO:0000256" key="4">
    <source>
        <dbReference type="ARBA" id="ARBA00011738"/>
    </source>
</evidence>
<evidence type="ECO:0000256" key="1">
    <source>
        <dbReference type="ARBA" id="ARBA00003769"/>
    </source>
</evidence>
<dbReference type="KEGG" id="prel:PRELSG_1019400"/>
<accession>A0A1J1H797</accession>
<dbReference type="InterPro" id="IPR000836">
    <property type="entry name" value="PRTase_dom"/>
</dbReference>
<dbReference type="GO" id="GO:0005737">
    <property type="term" value="C:cytoplasm"/>
    <property type="evidence" value="ECO:0007669"/>
    <property type="project" value="TreeGrafter"/>
</dbReference>
<dbReference type="PANTHER" id="PTHR46683:SF1">
    <property type="entry name" value="OROTATE PHOSPHORIBOSYLTRANSFERASE 1-RELATED"/>
    <property type="match status" value="1"/>
</dbReference>
<dbReference type="SUPFAM" id="SSF53271">
    <property type="entry name" value="PRTase-like"/>
    <property type="match status" value="1"/>
</dbReference>
<evidence type="ECO:0000256" key="6">
    <source>
        <dbReference type="ARBA" id="ARBA00022676"/>
    </source>
</evidence>
<dbReference type="EMBL" id="LN835305">
    <property type="protein sequence ID" value="CRH00539.1"/>
    <property type="molecule type" value="Genomic_DNA"/>
</dbReference>
<dbReference type="GO" id="GO:0046132">
    <property type="term" value="P:pyrimidine ribonucleoside biosynthetic process"/>
    <property type="evidence" value="ECO:0007669"/>
    <property type="project" value="TreeGrafter"/>
</dbReference>
<comment type="pathway">
    <text evidence="2">Pyrimidine metabolism; UMP biosynthesis via de novo pathway; UMP from orotate: step 1/2.</text>
</comment>
<keyword evidence="9" id="KW-0812">Transmembrane</keyword>
<dbReference type="Gene3D" id="3.40.50.2020">
    <property type="match status" value="1"/>
</dbReference>
<keyword evidence="6 11" id="KW-0328">Glycosyltransferase</keyword>
<evidence type="ECO:0000313" key="11">
    <source>
        <dbReference type="EMBL" id="CRH00539.1"/>
    </source>
</evidence>
<dbReference type="GO" id="GO:0006207">
    <property type="term" value="P:'de novo' pyrimidine nucleobase biosynthetic process"/>
    <property type="evidence" value="ECO:0007669"/>
    <property type="project" value="TreeGrafter"/>
</dbReference>
<evidence type="ECO:0000256" key="5">
    <source>
        <dbReference type="ARBA" id="ARBA00011971"/>
    </source>
</evidence>
<reference evidence="11 12" key="1">
    <citation type="submission" date="2015-04" db="EMBL/GenBank/DDBJ databases">
        <authorList>
            <consortium name="Pathogen Informatics"/>
        </authorList>
    </citation>
    <scope>NUCLEOTIDE SEQUENCE [LARGE SCALE GENOMIC DNA]</scope>
    <source>
        <strain evidence="11 12">SGS1</strain>
    </source>
</reference>
<dbReference type="PANTHER" id="PTHR46683">
    <property type="entry name" value="OROTATE PHOSPHORIBOSYLTRANSFERASE 1-RELATED"/>
    <property type="match status" value="1"/>
</dbReference>
<protein>
    <recommendedName>
        <fullName evidence="5">orotate phosphoribosyltransferase</fullName>
        <ecNumber evidence="5">2.4.2.10</ecNumber>
    </recommendedName>
</protein>
<keyword evidence="9" id="KW-0472">Membrane</keyword>
<evidence type="ECO:0000256" key="3">
    <source>
        <dbReference type="ARBA" id="ARBA00006340"/>
    </source>
</evidence>
<dbReference type="InterPro" id="IPR029057">
    <property type="entry name" value="PRTase-like"/>
</dbReference>
<dbReference type="VEuPathDB" id="PlasmoDB:PRELSG_1019400"/>
<dbReference type="InterPro" id="IPR023031">
    <property type="entry name" value="OPRT"/>
</dbReference>